<evidence type="ECO:0000256" key="6">
    <source>
        <dbReference type="ARBA" id="ARBA00023136"/>
    </source>
</evidence>
<dbReference type="SUPFAM" id="SSF51735">
    <property type="entry name" value="NAD(P)-binding Rossmann-fold domains"/>
    <property type="match status" value="1"/>
</dbReference>
<protein>
    <submittedName>
        <fullName evidence="9">Undecaprenyl-phosphate galactose phosphotransferase WbaP/exopolysaccharide biosynthesis polyprenyl glycosylphosphotransferase</fullName>
    </submittedName>
</protein>
<dbReference type="Pfam" id="PF13727">
    <property type="entry name" value="CoA_binding_3"/>
    <property type="match status" value="1"/>
</dbReference>
<evidence type="ECO:0000313" key="9">
    <source>
        <dbReference type="EMBL" id="RSL19300.1"/>
    </source>
</evidence>
<sequence length="504" mass="56663">MAAPDYLQQVIVSGRTRAAGQRKTYATRFGAFRRPSVPSVVWASLDLLTVSVAAIIALRLHEVLPDEIPARYVLPHLFHAPPRMLFFYVGWFAVCLIFFTRSFGLYGPIHNRSGLNEQRLTVQAALTSGLLLCGTLYVSNGESISRVVVLLMMGFTTILLCLRRAIWRRMAYKRYRAGIETRNVLIVGAGRVGQALRNHLDSLEHLGFRFKGFVALTEREAESGDADVIGDVRNCLSLARSLFVDEIFFSVPGDKRLVIGMVEEARMFGIDVRVVPDLYDGLAWNAPVEYIGQFPTIPLHRREFPIGAFLLKRVLDITISSIALLVGAPAMLATAIAVRMDSEGSIFYRAQRIGRKGRTFACYKFRTMVQDADKRKADLEHMNERDGVLFKIANDPRITRVGAWLRKYSLDELPQFYNVLKGDMSLVGPRPPVASEVEQYDLAHLRRLNVLPGITGLWQVEARQDPSFDSYISLDTAYVENWSFWLDLKILARTVSVVLNGTGT</sequence>
<keyword evidence="3 9" id="KW-0808">Transferase</keyword>
<dbReference type="GO" id="GO:0016780">
    <property type="term" value="F:phosphotransferase activity, for other substituted phosphate groups"/>
    <property type="evidence" value="ECO:0007669"/>
    <property type="project" value="TreeGrafter"/>
</dbReference>
<reference evidence="9 10" key="1">
    <citation type="submission" date="2018-12" db="EMBL/GenBank/DDBJ databases">
        <title>Sequencing of bacterial isolates from soil warming experiment in Harvard Forest, Massachusetts, USA.</title>
        <authorList>
            <person name="Deangelis K."/>
        </authorList>
    </citation>
    <scope>NUCLEOTIDE SEQUENCE [LARGE SCALE GENOMIC DNA]</scope>
    <source>
        <strain evidence="9 10">EB153</strain>
    </source>
</reference>
<dbReference type="PANTHER" id="PTHR30576">
    <property type="entry name" value="COLANIC BIOSYNTHESIS UDP-GLUCOSE LIPID CARRIER TRANSFERASE"/>
    <property type="match status" value="1"/>
</dbReference>
<accession>A0A428MR22</accession>
<dbReference type="Gene3D" id="3.40.50.720">
    <property type="entry name" value="NAD(P)-binding Rossmann-like Domain"/>
    <property type="match status" value="1"/>
</dbReference>
<name>A0A428MR22_9BACT</name>
<evidence type="ECO:0000313" key="10">
    <source>
        <dbReference type="Proteomes" id="UP000269669"/>
    </source>
</evidence>
<feature type="transmembrane region" description="Helical" evidence="7">
    <location>
        <begin position="120"/>
        <end position="138"/>
    </location>
</feature>
<dbReference type="PANTHER" id="PTHR30576:SF10">
    <property type="entry name" value="SLL5057 PROTEIN"/>
    <property type="match status" value="1"/>
</dbReference>
<proteinExistence type="inferred from homology"/>
<feature type="transmembrane region" description="Helical" evidence="7">
    <location>
        <begin position="144"/>
        <end position="166"/>
    </location>
</feature>
<dbReference type="InterPro" id="IPR017475">
    <property type="entry name" value="EPS_sugar_tfrase"/>
</dbReference>
<evidence type="ECO:0000256" key="5">
    <source>
        <dbReference type="ARBA" id="ARBA00022989"/>
    </source>
</evidence>
<comment type="similarity">
    <text evidence="2">Belongs to the bacterial sugar transferase family.</text>
</comment>
<evidence type="ECO:0000256" key="1">
    <source>
        <dbReference type="ARBA" id="ARBA00004141"/>
    </source>
</evidence>
<keyword evidence="10" id="KW-1185">Reference proteome</keyword>
<organism evidence="9 10">
    <name type="scientific">Edaphobacter aggregans</name>
    <dbReference type="NCBI Taxonomy" id="570835"/>
    <lineage>
        <taxon>Bacteria</taxon>
        <taxon>Pseudomonadati</taxon>
        <taxon>Acidobacteriota</taxon>
        <taxon>Terriglobia</taxon>
        <taxon>Terriglobales</taxon>
        <taxon>Acidobacteriaceae</taxon>
        <taxon>Edaphobacter</taxon>
    </lineage>
</organism>
<dbReference type="InterPro" id="IPR003362">
    <property type="entry name" value="Bact_transf"/>
</dbReference>
<evidence type="ECO:0000256" key="3">
    <source>
        <dbReference type="ARBA" id="ARBA00022679"/>
    </source>
</evidence>
<gene>
    <name evidence="9" type="ORF">EDE15_4962</name>
</gene>
<evidence type="ECO:0000259" key="8">
    <source>
        <dbReference type="Pfam" id="PF02397"/>
    </source>
</evidence>
<dbReference type="OrthoDB" id="9808602at2"/>
<dbReference type="RefSeq" id="WP_125487540.1">
    <property type="nucleotide sequence ID" value="NZ_RSDW01000001.1"/>
</dbReference>
<dbReference type="NCBIfam" id="TIGR03025">
    <property type="entry name" value="EPS_sugtrans"/>
    <property type="match status" value="1"/>
</dbReference>
<keyword evidence="4 7" id="KW-0812">Transmembrane</keyword>
<dbReference type="InterPro" id="IPR036291">
    <property type="entry name" value="NAD(P)-bd_dom_sf"/>
</dbReference>
<dbReference type="AlphaFoldDB" id="A0A428MR22"/>
<dbReference type="Pfam" id="PF02397">
    <property type="entry name" value="Bac_transf"/>
    <property type="match status" value="1"/>
</dbReference>
<keyword evidence="5 7" id="KW-1133">Transmembrane helix</keyword>
<feature type="transmembrane region" description="Helical" evidence="7">
    <location>
        <begin position="314"/>
        <end position="338"/>
    </location>
</feature>
<dbReference type="Proteomes" id="UP000269669">
    <property type="component" value="Unassembled WGS sequence"/>
</dbReference>
<comment type="caution">
    <text evidence="9">The sequence shown here is derived from an EMBL/GenBank/DDBJ whole genome shotgun (WGS) entry which is preliminary data.</text>
</comment>
<keyword evidence="6 7" id="KW-0472">Membrane</keyword>
<comment type="subcellular location">
    <subcellularLocation>
        <location evidence="1">Membrane</location>
        <topology evidence="1">Multi-pass membrane protein</topology>
    </subcellularLocation>
</comment>
<evidence type="ECO:0000256" key="4">
    <source>
        <dbReference type="ARBA" id="ARBA00022692"/>
    </source>
</evidence>
<feature type="transmembrane region" description="Helical" evidence="7">
    <location>
        <begin position="80"/>
        <end position="99"/>
    </location>
</feature>
<evidence type="ECO:0000256" key="2">
    <source>
        <dbReference type="ARBA" id="ARBA00006464"/>
    </source>
</evidence>
<dbReference type="GO" id="GO:0016020">
    <property type="term" value="C:membrane"/>
    <property type="evidence" value="ECO:0007669"/>
    <property type="project" value="UniProtKB-SubCell"/>
</dbReference>
<feature type="transmembrane region" description="Helical" evidence="7">
    <location>
        <begin position="40"/>
        <end position="60"/>
    </location>
</feature>
<evidence type="ECO:0000256" key="7">
    <source>
        <dbReference type="SAM" id="Phobius"/>
    </source>
</evidence>
<feature type="domain" description="Bacterial sugar transferase" evidence="8">
    <location>
        <begin position="312"/>
        <end position="499"/>
    </location>
</feature>
<dbReference type="EMBL" id="RSDW01000001">
    <property type="protein sequence ID" value="RSL19300.1"/>
    <property type="molecule type" value="Genomic_DNA"/>
</dbReference>